<evidence type="ECO:0000256" key="1">
    <source>
        <dbReference type="ARBA" id="ARBA00011067"/>
    </source>
</evidence>
<gene>
    <name evidence="4" type="primary">106078325</name>
</gene>
<evidence type="ECO:0008006" key="6">
    <source>
        <dbReference type="Google" id="ProtNLM"/>
    </source>
</evidence>
<comment type="similarity">
    <text evidence="1">Belongs to the GST superfamily. Omega family.</text>
</comment>
<evidence type="ECO:0000313" key="5">
    <source>
        <dbReference type="Proteomes" id="UP000076420"/>
    </source>
</evidence>
<evidence type="ECO:0000259" key="2">
    <source>
        <dbReference type="PROSITE" id="PS50404"/>
    </source>
</evidence>
<dbReference type="STRING" id="6526.A0A2C9LWC5"/>
<feature type="domain" description="GST C-terminal" evidence="3">
    <location>
        <begin position="84"/>
        <end position="204"/>
    </location>
</feature>
<dbReference type="SUPFAM" id="SSF52833">
    <property type="entry name" value="Thioredoxin-like"/>
    <property type="match status" value="1"/>
</dbReference>
<reference evidence="4" key="1">
    <citation type="submission" date="2020-05" db="UniProtKB">
        <authorList>
            <consortium name="EnsemblMetazoa"/>
        </authorList>
    </citation>
    <scope>IDENTIFICATION</scope>
    <source>
        <strain evidence="4">BB02</strain>
    </source>
</reference>
<dbReference type="PANTHER" id="PTHR43968:SF6">
    <property type="entry name" value="GLUTATHIONE S-TRANSFERASE OMEGA"/>
    <property type="match status" value="1"/>
</dbReference>
<accession>A0A2C9LWC5</accession>
<dbReference type="EnsemblMetazoa" id="BGLB035631-RA">
    <property type="protein sequence ID" value="BGLB035631-PA"/>
    <property type="gene ID" value="BGLB035631"/>
</dbReference>
<dbReference type="PROSITE" id="PS50404">
    <property type="entry name" value="GST_NTER"/>
    <property type="match status" value="1"/>
</dbReference>
<dbReference type="SUPFAM" id="SSF47616">
    <property type="entry name" value="GST C-terminal domain-like"/>
    <property type="match status" value="1"/>
</dbReference>
<dbReference type="AlphaFoldDB" id="A0A2C9LWC5"/>
<dbReference type="Pfam" id="PF13409">
    <property type="entry name" value="GST_N_2"/>
    <property type="match status" value="1"/>
</dbReference>
<sequence>MKLLGTPTSPYVRKVRLMLLEKNIPHEYLIDPPREPGSLVVRVNPLGRIPALILDEETCVFDSPVIAEYVDSLNDTPVLIPRDNALARMRVKRWEALADGIMDSAIAVRNERIRPEEKQEPGNVTLHNGAISRALDFASVSLGNDTWTNGETISLGDLALFSTLVYLDLRQPERDWRTPHPNLAFLFDRMAARPSAQASLAEQA</sequence>
<dbReference type="InterPro" id="IPR040079">
    <property type="entry name" value="Glutathione_S-Trfase"/>
</dbReference>
<dbReference type="PANTHER" id="PTHR43968">
    <property type="match status" value="1"/>
</dbReference>
<dbReference type="InterPro" id="IPR050983">
    <property type="entry name" value="GST_Omega/HSP26"/>
</dbReference>
<dbReference type="CDD" id="cd03205">
    <property type="entry name" value="GST_C_6"/>
    <property type="match status" value="1"/>
</dbReference>
<dbReference type="Pfam" id="PF13410">
    <property type="entry name" value="GST_C_2"/>
    <property type="match status" value="1"/>
</dbReference>
<dbReference type="InterPro" id="IPR036249">
    <property type="entry name" value="Thioredoxin-like_sf"/>
</dbReference>
<dbReference type="InterPro" id="IPR010987">
    <property type="entry name" value="Glutathione-S-Trfase_C-like"/>
</dbReference>
<name>A0A2C9LWC5_BIOGL</name>
<evidence type="ECO:0000259" key="3">
    <source>
        <dbReference type="PROSITE" id="PS50405"/>
    </source>
</evidence>
<dbReference type="Gene3D" id="3.40.30.10">
    <property type="entry name" value="Glutaredoxin"/>
    <property type="match status" value="1"/>
</dbReference>
<dbReference type="GO" id="GO:0005737">
    <property type="term" value="C:cytoplasm"/>
    <property type="evidence" value="ECO:0007669"/>
    <property type="project" value="TreeGrafter"/>
</dbReference>
<proteinExistence type="inferred from homology"/>
<dbReference type="InterPro" id="IPR004045">
    <property type="entry name" value="Glutathione_S-Trfase_N"/>
</dbReference>
<dbReference type="VEuPathDB" id="VectorBase:BGLB035631"/>
<feature type="domain" description="GST N-terminal" evidence="2">
    <location>
        <begin position="1"/>
        <end position="78"/>
    </location>
</feature>
<protein>
    <recommendedName>
        <fullName evidence="6">Glutathione S-transferase</fullName>
    </recommendedName>
</protein>
<dbReference type="PROSITE" id="PS50405">
    <property type="entry name" value="GST_CTER"/>
    <property type="match status" value="1"/>
</dbReference>
<dbReference type="Proteomes" id="UP000076420">
    <property type="component" value="Unassembled WGS sequence"/>
</dbReference>
<evidence type="ECO:0000313" key="4">
    <source>
        <dbReference type="EnsemblMetazoa" id="BGLB035631-PA"/>
    </source>
</evidence>
<dbReference type="InterPro" id="IPR036282">
    <property type="entry name" value="Glutathione-S-Trfase_C_sf"/>
</dbReference>
<organism evidence="4 5">
    <name type="scientific">Biomphalaria glabrata</name>
    <name type="common">Bloodfluke planorb</name>
    <name type="synonym">Freshwater snail</name>
    <dbReference type="NCBI Taxonomy" id="6526"/>
    <lineage>
        <taxon>Eukaryota</taxon>
        <taxon>Metazoa</taxon>
        <taxon>Spiralia</taxon>
        <taxon>Lophotrochozoa</taxon>
        <taxon>Mollusca</taxon>
        <taxon>Gastropoda</taxon>
        <taxon>Heterobranchia</taxon>
        <taxon>Euthyneura</taxon>
        <taxon>Panpulmonata</taxon>
        <taxon>Hygrophila</taxon>
        <taxon>Lymnaeoidea</taxon>
        <taxon>Planorbidae</taxon>
        <taxon>Biomphalaria</taxon>
    </lineage>
</organism>
<dbReference type="SFLD" id="SFLDS00019">
    <property type="entry name" value="Glutathione_Transferase_(cytos"/>
    <property type="match status" value="1"/>
</dbReference>
<dbReference type="Gene3D" id="1.20.1050.10">
    <property type="match status" value="1"/>
</dbReference>